<keyword evidence="2" id="KW-1185">Reference proteome</keyword>
<protein>
    <submittedName>
        <fullName evidence="1">AMV245</fullName>
    </submittedName>
</protein>
<dbReference type="Proteomes" id="UP000000872">
    <property type="component" value="Segment"/>
</dbReference>
<dbReference type="RefSeq" id="NP_065027.1">
    <property type="nucleotide sequence ID" value="NC_002520.1"/>
</dbReference>
<sequence>MDISEYTNAIYDKLIELIIDYINNIKNELIEYIDKKFFFIQEKFEENNISKIKNYPDYIIGNDINIINTNITLFIPKRIDTRYKINNIIYIPYEEIIELSNLLKIYNNYYNVKIKNIYLEKIENIIILNDPLIYISLLKSLLPSNEYDILTHNINNLKI</sequence>
<evidence type="ECO:0000313" key="2">
    <source>
        <dbReference type="Proteomes" id="UP000000872"/>
    </source>
</evidence>
<dbReference type="EMBL" id="AF250284">
    <property type="protein sequence ID" value="AAG02951.1"/>
    <property type="molecule type" value="Genomic_DNA"/>
</dbReference>
<organism evidence="1 2">
    <name type="scientific">Amsacta moorei entomopoxvirus</name>
    <name type="common">AmEPV</name>
    <dbReference type="NCBI Taxonomy" id="28321"/>
    <lineage>
        <taxon>Viruses</taxon>
        <taxon>Varidnaviria</taxon>
        <taxon>Bamfordvirae</taxon>
        <taxon>Nucleocytoviricota</taxon>
        <taxon>Pokkesviricetes</taxon>
        <taxon>Chitovirales</taxon>
        <taxon>Poxviridae</taxon>
        <taxon>Entomopoxvirinae</taxon>
        <taxon>Betaentomopoxvirus</taxon>
    </lineage>
</organism>
<gene>
    <name evidence="1" type="primary">AMV245</name>
</gene>
<name>Q9EMG1_AMEPV</name>
<dbReference type="KEGG" id="vg:1494835"/>
<organismHost>
    <name type="scientific">Amsacta</name>
    <dbReference type="NCBI Taxonomy" id="340055"/>
</organismHost>
<dbReference type="GeneID" id="1494835"/>
<proteinExistence type="predicted"/>
<accession>Q9EMG1</accession>
<reference evidence="1 2" key="1">
    <citation type="journal article" date="2000" name="Virology">
        <title>Complete genomic sequence of the Amsacta moorei entomopoxvirus: analysis and comparison with other poxviruses.</title>
        <authorList>
            <person name="Bawden A.L."/>
            <person name="Glassberg K.J."/>
            <person name="Diggans J."/>
            <person name="Shaw R."/>
            <person name="Farmerie W."/>
            <person name="Moyer R.W."/>
        </authorList>
    </citation>
    <scope>NUCLEOTIDE SEQUENCE [LARGE SCALE GENOMIC DNA]</scope>
</reference>
<evidence type="ECO:0000313" key="1">
    <source>
        <dbReference type="EMBL" id="AAG02951.1"/>
    </source>
</evidence>